<dbReference type="Proteomes" id="UP001418444">
    <property type="component" value="Unassembled WGS sequence"/>
</dbReference>
<name>A0ABP7NPC8_9ACTN</name>
<gene>
    <name evidence="2" type="ORF">GCM10022231_06390</name>
</gene>
<keyword evidence="1" id="KW-0812">Transmembrane</keyword>
<evidence type="ECO:0008006" key="4">
    <source>
        <dbReference type="Google" id="ProtNLM"/>
    </source>
</evidence>
<dbReference type="RefSeq" id="WP_344780549.1">
    <property type="nucleotide sequence ID" value="NZ_BAAAZW010000002.1"/>
</dbReference>
<keyword evidence="3" id="KW-1185">Reference proteome</keyword>
<sequence length="245" mass="25183">MDDPNARIDPGAIKHPGWTAAGVIVMLAVIVAGVVLWARGSSEAVRISEPSLGAPVTLDGGRTAIPVEATIANQSDEPIRVTELKVDVLSSRRVGACFTAPPEPDTVTGTYSVALPMQAGVPTTGVTTVPYTAEVPAGTGGRLAFTVGPQTQDAGTVIVTVFRPVVVLDDGAELGLPSVATATTPEGVQRYVDGVQALTAAERAAQSACAGGELATFDDVYGTSSLQDEPLKRLRESYTELAGKN</sequence>
<evidence type="ECO:0000313" key="2">
    <source>
        <dbReference type="EMBL" id="GAA3951346.1"/>
    </source>
</evidence>
<feature type="transmembrane region" description="Helical" evidence="1">
    <location>
        <begin position="20"/>
        <end position="38"/>
    </location>
</feature>
<dbReference type="EMBL" id="BAAAZW010000002">
    <property type="protein sequence ID" value="GAA3951346.1"/>
    <property type="molecule type" value="Genomic_DNA"/>
</dbReference>
<protein>
    <recommendedName>
        <fullName evidence="4">DUF4352 domain-containing protein</fullName>
    </recommendedName>
</protein>
<keyword evidence="1" id="KW-1133">Transmembrane helix</keyword>
<evidence type="ECO:0000256" key="1">
    <source>
        <dbReference type="SAM" id="Phobius"/>
    </source>
</evidence>
<keyword evidence="1" id="KW-0472">Membrane</keyword>
<comment type="caution">
    <text evidence="2">The sequence shown here is derived from an EMBL/GenBank/DDBJ whole genome shotgun (WGS) entry which is preliminary data.</text>
</comment>
<reference evidence="3" key="1">
    <citation type="journal article" date="2019" name="Int. J. Syst. Evol. Microbiol.">
        <title>The Global Catalogue of Microorganisms (GCM) 10K type strain sequencing project: providing services to taxonomists for standard genome sequencing and annotation.</title>
        <authorList>
            <consortium name="The Broad Institute Genomics Platform"/>
            <consortium name="The Broad Institute Genome Sequencing Center for Infectious Disease"/>
            <person name="Wu L."/>
            <person name="Ma J."/>
        </authorList>
    </citation>
    <scope>NUCLEOTIDE SEQUENCE [LARGE SCALE GENOMIC DNA]</scope>
    <source>
        <strain evidence="3">JCM 16923</strain>
    </source>
</reference>
<evidence type="ECO:0000313" key="3">
    <source>
        <dbReference type="Proteomes" id="UP001418444"/>
    </source>
</evidence>
<accession>A0ABP7NPC8</accession>
<proteinExistence type="predicted"/>
<organism evidence="2 3">
    <name type="scientific">Gordonia caeni</name>
    <dbReference type="NCBI Taxonomy" id="1007097"/>
    <lineage>
        <taxon>Bacteria</taxon>
        <taxon>Bacillati</taxon>
        <taxon>Actinomycetota</taxon>
        <taxon>Actinomycetes</taxon>
        <taxon>Mycobacteriales</taxon>
        <taxon>Gordoniaceae</taxon>
        <taxon>Gordonia</taxon>
    </lineage>
</organism>